<feature type="domain" description="Luciferase-like" evidence="6">
    <location>
        <begin position="35"/>
        <end position="386"/>
    </location>
</feature>
<protein>
    <submittedName>
        <fullName evidence="7">NtaA/DmoA family FMN-dependent monooxygenase</fullName>
    </submittedName>
</protein>
<dbReference type="EMBL" id="BAABLM010000005">
    <property type="protein sequence ID" value="GAA4680506.1"/>
    <property type="molecule type" value="Genomic_DNA"/>
</dbReference>
<reference evidence="8" key="1">
    <citation type="journal article" date="2019" name="Int. J. Syst. Evol. Microbiol.">
        <title>The Global Catalogue of Microorganisms (GCM) 10K type strain sequencing project: providing services to taxonomists for standard genome sequencing and annotation.</title>
        <authorList>
            <consortium name="The Broad Institute Genomics Platform"/>
            <consortium name="The Broad Institute Genome Sequencing Center for Infectious Disease"/>
            <person name="Wu L."/>
            <person name="Ma J."/>
        </authorList>
    </citation>
    <scope>NUCLEOTIDE SEQUENCE [LARGE SCALE GENOMIC DNA]</scope>
    <source>
        <strain evidence="8">JCM 18956</strain>
    </source>
</reference>
<dbReference type="InterPro" id="IPR016215">
    <property type="entry name" value="NTA_MOA"/>
</dbReference>
<evidence type="ECO:0000256" key="4">
    <source>
        <dbReference type="ARBA" id="ARBA00023033"/>
    </source>
</evidence>
<keyword evidence="1" id="KW-0285">Flavoprotein</keyword>
<keyword evidence="8" id="KW-1185">Reference proteome</keyword>
<keyword evidence="3" id="KW-0560">Oxidoreductase</keyword>
<evidence type="ECO:0000313" key="7">
    <source>
        <dbReference type="EMBL" id="GAA4680506.1"/>
    </source>
</evidence>
<dbReference type="Proteomes" id="UP001501295">
    <property type="component" value="Unassembled WGS sequence"/>
</dbReference>
<comment type="caution">
    <text evidence="7">The sequence shown here is derived from an EMBL/GenBank/DDBJ whole genome shotgun (WGS) entry which is preliminary data.</text>
</comment>
<proteinExistence type="inferred from homology"/>
<dbReference type="NCBIfam" id="TIGR03860">
    <property type="entry name" value="FMN_nitrolo"/>
    <property type="match status" value="1"/>
</dbReference>
<dbReference type="GO" id="GO:0004497">
    <property type="term" value="F:monooxygenase activity"/>
    <property type="evidence" value="ECO:0007669"/>
    <property type="project" value="UniProtKB-KW"/>
</dbReference>
<evidence type="ECO:0000256" key="3">
    <source>
        <dbReference type="ARBA" id="ARBA00023002"/>
    </source>
</evidence>
<evidence type="ECO:0000256" key="5">
    <source>
        <dbReference type="ARBA" id="ARBA00033748"/>
    </source>
</evidence>
<dbReference type="InterPro" id="IPR051260">
    <property type="entry name" value="Diverse_substr_monoxygenases"/>
</dbReference>
<evidence type="ECO:0000256" key="1">
    <source>
        <dbReference type="ARBA" id="ARBA00022630"/>
    </source>
</evidence>
<keyword evidence="4 7" id="KW-0503">Monooxygenase</keyword>
<evidence type="ECO:0000313" key="8">
    <source>
        <dbReference type="Proteomes" id="UP001501295"/>
    </source>
</evidence>
<dbReference type="PANTHER" id="PTHR30011">
    <property type="entry name" value="ALKANESULFONATE MONOOXYGENASE-RELATED"/>
    <property type="match status" value="1"/>
</dbReference>
<dbReference type="InterPro" id="IPR036661">
    <property type="entry name" value="Luciferase-like_sf"/>
</dbReference>
<accession>A0ABP8W3P3</accession>
<comment type="similarity">
    <text evidence="5">Belongs to the NtaA/SnaA/DszA monooxygenase family.</text>
</comment>
<dbReference type="Pfam" id="PF00296">
    <property type="entry name" value="Bac_luciferase"/>
    <property type="match status" value="1"/>
</dbReference>
<evidence type="ECO:0000259" key="6">
    <source>
        <dbReference type="Pfam" id="PF00296"/>
    </source>
</evidence>
<organism evidence="7 8">
    <name type="scientific">Frondihabitans cladoniiphilus</name>
    <dbReference type="NCBI Taxonomy" id="715785"/>
    <lineage>
        <taxon>Bacteria</taxon>
        <taxon>Bacillati</taxon>
        <taxon>Actinomycetota</taxon>
        <taxon>Actinomycetes</taxon>
        <taxon>Micrococcales</taxon>
        <taxon>Microbacteriaceae</taxon>
        <taxon>Frondihabitans</taxon>
    </lineage>
</organism>
<dbReference type="Gene3D" id="3.20.20.30">
    <property type="entry name" value="Luciferase-like domain"/>
    <property type="match status" value="1"/>
</dbReference>
<name>A0ABP8W3P3_9MICO</name>
<gene>
    <name evidence="7" type="ORF">GCM10025780_27250</name>
</gene>
<sequence>MFHLGWFTNPIPHGWTPSGRDVWAGNDVLPDTWATGEFLVDMAKSLERAGFDYIMLEDHVVLGDDESHFEPRLDPIPVAAVIAAATSRLGIVSTMSTSFYHPFQLARSTTTIDHLSRGRSGWNMVTSTEDRGARAFGQDGQPAHDERYDRADDFLDIVEKLWAGWDEDALVIQDEGGRYVDATKVHSGPIEGKYNSSYSPLNVPRGPQGRPVLCQAGSSPRGRDFAAKHADTVIATTFGLNSVSALKEFRDDLRERMVKFGRNPDDCKVLFLITPTVGETEEEALEADRRLNDPTPAIIDQTLSRLSFHTEHDWGQYDLDQPLPELDVESMTEGYQGMARAFLALGHPGDTLREIIGRHRTGSLDLVGTPAQVAQKMGEVIDEIGGDGFLIQRRPLTRRYITEICEGLVPELQKRGLVRSSYEFPTFRENLLAF</sequence>
<dbReference type="InterPro" id="IPR011251">
    <property type="entry name" value="Luciferase-like_dom"/>
</dbReference>
<dbReference type="SUPFAM" id="SSF51679">
    <property type="entry name" value="Bacterial luciferase-like"/>
    <property type="match status" value="1"/>
</dbReference>
<dbReference type="PANTHER" id="PTHR30011:SF16">
    <property type="entry name" value="C2H2 FINGER DOMAIN TRANSCRIPTION FACTOR (EUROFUNG)-RELATED"/>
    <property type="match status" value="1"/>
</dbReference>
<keyword evidence="2" id="KW-0288">FMN</keyword>
<dbReference type="PIRSF" id="PIRSF000337">
    <property type="entry name" value="NTA_MOA"/>
    <property type="match status" value="1"/>
</dbReference>
<dbReference type="RefSeq" id="WP_345376450.1">
    <property type="nucleotide sequence ID" value="NZ_BAABLM010000005.1"/>
</dbReference>
<evidence type="ECO:0000256" key="2">
    <source>
        <dbReference type="ARBA" id="ARBA00022643"/>
    </source>
</evidence>